<evidence type="ECO:0000313" key="3">
    <source>
        <dbReference type="Proteomes" id="UP000001072"/>
    </source>
</evidence>
<protein>
    <submittedName>
        <fullName evidence="2">Uncharacterized protein</fullName>
    </submittedName>
</protein>
<dbReference type="HOGENOM" id="CLU_1261772_0_0_1"/>
<feature type="region of interest" description="Disordered" evidence="1">
    <location>
        <begin position="40"/>
        <end position="63"/>
    </location>
</feature>
<gene>
    <name evidence="2" type="ORF">MELLADRAFT_93736</name>
</gene>
<proteinExistence type="predicted"/>
<evidence type="ECO:0000256" key="1">
    <source>
        <dbReference type="SAM" id="MobiDB-lite"/>
    </source>
</evidence>
<dbReference type="GeneID" id="18936678"/>
<reference evidence="3" key="1">
    <citation type="journal article" date="2011" name="Proc. Natl. Acad. Sci. U.S.A.">
        <title>Obligate biotrophy features unraveled by the genomic analysis of rust fungi.</title>
        <authorList>
            <person name="Duplessis S."/>
            <person name="Cuomo C.A."/>
            <person name="Lin Y.-C."/>
            <person name="Aerts A."/>
            <person name="Tisserant E."/>
            <person name="Veneault-Fourrey C."/>
            <person name="Joly D.L."/>
            <person name="Hacquard S."/>
            <person name="Amselem J."/>
            <person name="Cantarel B.L."/>
            <person name="Chiu R."/>
            <person name="Coutinho P.M."/>
            <person name="Feau N."/>
            <person name="Field M."/>
            <person name="Frey P."/>
            <person name="Gelhaye E."/>
            <person name="Goldberg J."/>
            <person name="Grabherr M.G."/>
            <person name="Kodira C.D."/>
            <person name="Kohler A."/>
            <person name="Kuees U."/>
            <person name="Lindquist E.A."/>
            <person name="Lucas S.M."/>
            <person name="Mago R."/>
            <person name="Mauceli E."/>
            <person name="Morin E."/>
            <person name="Murat C."/>
            <person name="Pangilinan J.L."/>
            <person name="Park R."/>
            <person name="Pearson M."/>
            <person name="Quesneville H."/>
            <person name="Rouhier N."/>
            <person name="Sakthikumar S."/>
            <person name="Salamov A.A."/>
            <person name="Schmutz J."/>
            <person name="Selles B."/>
            <person name="Shapiro H."/>
            <person name="Tanguay P."/>
            <person name="Tuskan G.A."/>
            <person name="Henrissat B."/>
            <person name="Van de Peer Y."/>
            <person name="Rouze P."/>
            <person name="Ellis J.G."/>
            <person name="Dodds P.N."/>
            <person name="Schein J.E."/>
            <person name="Zhong S."/>
            <person name="Hamelin R.C."/>
            <person name="Grigoriev I.V."/>
            <person name="Szabo L.J."/>
            <person name="Martin F."/>
        </authorList>
    </citation>
    <scope>NUCLEOTIDE SEQUENCE [LARGE SCALE GENOMIC DNA]</scope>
    <source>
        <strain evidence="3">98AG31 / pathotype 3-4-7</strain>
    </source>
</reference>
<keyword evidence="3" id="KW-1185">Reference proteome</keyword>
<dbReference type="KEGG" id="mlr:MELLADRAFT_93736"/>
<name>F4S530_MELLP</name>
<organism evidence="3">
    <name type="scientific">Melampsora larici-populina (strain 98AG31 / pathotype 3-4-7)</name>
    <name type="common">Poplar leaf rust fungus</name>
    <dbReference type="NCBI Taxonomy" id="747676"/>
    <lineage>
        <taxon>Eukaryota</taxon>
        <taxon>Fungi</taxon>
        <taxon>Dikarya</taxon>
        <taxon>Basidiomycota</taxon>
        <taxon>Pucciniomycotina</taxon>
        <taxon>Pucciniomycetes</taxon>
        <taxon>Pucciniales</taxon>
        <taxon>Melampsoraceae</taxon>
        <taxon>Melampsora</taxon>
    </lineage>
</organism>
<dbReference type="EMBL" id="GL883149">
    <property type="protein sequence ID" value="EGG00248.1"/>
    <property type="molecule type" value="Genomic_DNA"/>
</dbReference>
<dbReference type="InParanoid" id="F4S530"/>
<dbReference type="Proteomes" id="UP000001072">
    <property type="component" value="Unassembled WGS sequence"/>
</dbReference>
<accession>F4S530</accession>
<dbReference type="VEuPathDB" id="FungiDB:MELLADRAFT_93736"/>
<dbReference type="AlphaFoldDB" id="F4S530"/>
<evidence type="ECO:0000313" key="2">
    <source>
        <dbReference type="EMBL" id="EGG00248.1"/>
    </source>
</evidence>
<dbReference type="RefSeq" id="XP_007416447.1">
    <property type="nucleotide sequence ID" value="XM_007416385.1"/>
</dbReference>
<sequence length="219" mass="24307">MSVQGSGPVPMLLLFFKMGQEAWTPNQHSNAFGRIPVHSQTSRLSATSTTPSRQAPSNQSSSAIEANMDTDNEIEIANASQDCLINQHSNLRQQIHIDPSHRDLNQRLNPTATHLASGQARNAAHSIYKAREICRESFVQAAAQGRDNFWNDHRDPMFYPREEPVRSTGSFSSALADPQQCGASAASFNLDRDVLLPPHHLRSFDSCPINIPPSHKSRW</sequence>